<evidence type="ECO:0000313" key="3">
    <source>
        <dbReference type="EMBL" id="CAI8034278.1"/>
    </source>
</evidence>
<dbReference type="Pfam" id="PF00041">
    <property type="entry name" value="fn3"/>
    <property type="match status" value="3"/>
</dbReference>
<dbReference type="PANTHER" id="PTHR46957:SF3">
    <property type="entry name" value="CYTOKINE RECEPTOR"/>
    <property type="match status" value="1"/>
</dbReference>
<dbReference type="PROSITE" id="PS50853">
    <property type="entry name" value="FN3"/>
    <property type="match status" value="3"/>
</dbReference>
<comment type="caution">
    <text evidence="3">The sequence shown here is derived from an EMBL/GenBank/DDBJ whole genome shotgun (WGS) entry which is preliminary data.</text>
</comment>
<name>A0AA35SS04_GEOBA</name>
<keyword evidence="1" id="KW-0812">Transmembrane</keyword>
<proteinExistence type="predicted"/>
<dbReference type="Gene3D" id="2.60.40.10">
    <property type="entry name" value="Immunoglobulins"/>
    <property type="match status" value="3"/>
</dbReference>
<feature type="domain" description="Fibronectin type-III" evidence="2">
    <location>
        <begin position="85"/>
        <end position="177"/>
    </location>
</feature>
<feature type="domain" description="Fibronectin type-III" evidence="2">
    <location>
        <begin position="178"/>
        <end position="281"/>
    </location>
</feature>
<keyword evidence="4" id="KW-1185">Reference proteome</keyword>
<dbReference type="SUPFAM" id="SSF49265">
    <property type="entry name" value="Fibronectin type III"/>
    <property type="match status" value="2"/>
</dbReference>
<feature type="domain" description="Fibronectin type-III" evidence="2">
    <location>
        <begin position="1"/>
        <end position="84"/>
    </location>
</feature>
<evidence type="ECO:0000259" key="2">
    <source>
        <dbReference type="PROSITE" id="PS50853"/>
    </source>
</evidence>
<dbReference type="CDD" id="cd00063">
    <property type="entry name" value="FN3"/>
    <property type="match status" value="3"/>
</dbReference>
<dbReference type="InterPro" id="IPR036116">
    <property type="entry name" value="FN3_sf"/>
</dbReference>
<keyword evidence="1" id="KW-0472">Membrane</keyword>
<feature type="transmembrane region" description="Helical" evidence="1">
    <location>
        <begin position="288"/>
        <end position="315"/>
    </location>
</feature>
<dbReference type="AlphaFoldDB" id="A0AA35SS04"/>
<protein>
    <submittedName>
        <fullName evidence="3">Receptor-type tyrosine-protein phosphatase F</fullName>
    </submittedName>
</protein>
<dbReference type="SMART" id="SM00060">
    <property type="entry name" value="FN3"/>
    <property type="match status" value="3"/>
</dbReference>
<sequence length="435" mass="47771">MTVIWDYAKRLWLICGVVEGFRVEWTAVSGGEVHYQVQTGDLSEAQLTGLTPFASYSISIAAVNKEGQVVGTYSQPLTIKTNEDIPGPVEIVLISSLVQIGITWSKPARPNGIITDYEVSYGQKNSSRLTSANTGLLTNFSVRVKLGAEFTFTVRAFTRAGPGEPTTVAVSTLTKPPIVENVVVVSLNESSTNVSWRALDVPFLPVSYTVVYSPVSQPPMEENNESAVVFPPPATSGVITGLVALTTYQIQVFATVTVDGAEIAGEKSNLVYFVNEYSPSSQANPPSLSIVVILLTVVVVLCGIAVLAILVMLLYRKKKKQRYYNYSGKGFTGHIIINSVYKCVFCVCYFSRSSYYVTPTYEEQHYVLNKGRQSDLLKHLWEQLDNKSMIYSTHQLRLSTALGHGVTGQVYKAYIKASWERTCCSQNGKCTLLNV</sequence>
<accession>A0AA35SS04</accession>
<gene>
    <name evidence="3" type="ORF">GBAR_LOCUS19317</name>
</gene>
<dbReference type="Proteomes" id="UP001174909">
    <property type="component" value="Unassembled WGS sequence"/>
</dbReference>
<dbReference type="InterPro" id="IPR013783">
    <property type="entry name" value="Ig-like_fold"/>
</dbReference>
<dbReference type="InterPro" id="IPR050713">
    <property type="entry name" value="RTP_Phos/Ushers"/>
</dbReference>
<keyword evidence="1" id="KW-1133">Transmembrane helix</keyword>
<keyword evidence="3" id="KW-0675">Receptor</keyword>
<evidence type="ECO:0000313" key="4">
    <source>
        <dbReference type="Proteomes" id="UP001174909"/>
    </source>
</evidence>
<dbReference type="EMBL" id="CASHTH010002722">
    <property type="protein sequence ID" value="CAI8034278.1"/>
    <property type="molecule type" value="Genomic_DNA"/>
</dbReference>
<reference evidence="3" key="1">
    <citation type="submission" date="2023-03" db="EMBL/GenBank/DDBJ databases">
        <authorList>
            <person name="Steffen K."/>
            <person name="Cardenas P."/>
        </authorList>
    </citation>
    <scope>NUCLEOTIDE SEQUENCE</scope>
</reference>
<dbReference type="PANTHER" id="PTHR46957">
    <property type="entry name" value="CYTOKINE RECEPTOR"/>
    <property type="match status" value="1"/>
</dbReference>
<evidence type="ECO:0000256" key="1">
    <source>
        <dbReference type="SAM" id="Phobius"/>
    </source>
</evidence>
<dbReference type="InterPro" id="IPR003961">
    <property type="entry name" value="FN3_dom"/>
</dbReference>
<dbReference type="GO" id="GO:0016020">
    <property type="term" value="C:membrane"/>
    <property type="evidence" value="ECO:0007669"/>
    <property type="project" value="UniProtKB-SubCell"/>
</dbReference>
<organism evidence="3 4">
    <name type="scientific">Geodia barretti</name>
    <name type="common">Barrett's horny sponge</name>
    <dbReference type="NCBI Taxonomy" id="519541"/>
    <lineage>
        <taxon>Eukaryota</taxon>
        <taxon>Metazoa</taxon>
        <taxon>Porifera</taxon>
        <taxon>Demospongiae</taxon>
        <taxon>Heteroscleromorpha</taxon>
        <taxon>Tetractinellida</taxon>
        <taxon>Astrophorina</taxon>
        <taxon>Geodiidae</taxon>
        <taxon>Geodia</taxon>
    </lineage>
</organism>